<name>A0A7S4AXN6_9STRA</name>
<dbReference type="Pfam" id="PF00270">
    <property type="entry name" value="DEAD"/>
    <property type="match status" value="1"/>
</dbReference>
<evidence type="ECO:0000256" key="4">
    <source>
        <dbReference type="ARBA" id="ARBA00022884"/>
    </source>
</evidence>
<dbReference type="GO" id="GO:0016787">
    <property type="term" value="F:hydrolase activity"/>
    <property type="evidence" value="ECO:0007669"/>
    <property type="project" value="UniProtKB-KW"/>
</dbReference>
<dbReference type="PANTHER" id="PTHR24031">
    <property type="entry name" value="RNA HELICASE"/>
    <property type="match status" value="1"/>
</dbReference>
<dbReference type="GO" id="GO:0003723">
    <property type="term" value="F:RNA binding"/>
    <property type="evidence" value="ECO:0007669"/>
    <property type="project" value="UniProtKB-UniRule"/>
</dbReference>
<dbReference type="AlphaFoldDB" id="A0A7S4AXN6"/>
<feature type="domain" description="Helicase ATP-binding" evidence="7">
    <location>
        <begin position="235"/>
        <end position="429"/>
    </location>
</feature>
<dbReference type="PROSITE" id="PS51192">
    <property type="entry name" value="HELICASE_ATP_BIND_1"/>
    <property type="match status" value="1"/>
</dbReference>
<evidence type="ECO:0000256" key="6">
    <source>
        <dbReference type="SAM" id="MobiDB-lite"/>
    </source>
</evidence>
<dbReference type="CDD" id="cd18787">
    <property type="entry name" value="SF2_C_DEAD"/>
    <property type="match status" value="1"/>
</dbReference>
<dbReference type="EC" id="3.6.4.13" evidence="5"/>
<dbReference type="SUPFAM" id="SSF52540">
    <property type="entry name" value="P-loop containing nucleoside triphosphate hydrolases"/>
    <property type="match status" value="1"/>
</dbReference>
<dbReference type="Gene3D" id="3.40.50.300">
    <property type="entry name" value="P-loop containing nucleotide triphosphate hydrolases"/>
    <property type="match status" value="2"/>
</dbReference>
<feature type="region of interest" description="Disordered" evidence="6">
    <location>
        <begin position="732"/>
        <end position="778"/>
    </location>
</feature>
<protein>
    <recommendedName>
        <fullName evidence="5">ATP-dependent RNA helicase</fullName>
        <ecNumber evidence="5">3.6.4.13</ecNumber>
    </recommendedName>
</protein>
<evidence type="ECO:0000313" key="9">
    <source>
        <dbReference type="EMBL" id="CAE0729637.1"/>
    </source>
</evidence>
<comment type="domain">
    <text evidence="5">The Q motif is unique to and characteristic of the DEAD box family of RNA helicases and controls ATP binding and hydrolysis.</text>
</comment>
<dbReference type="InterPro" id="IPR014001">
    <property type="entry name" value="Helicase_ATP-bd"/>
</dbReference>
<dbReference type="InterPro" id="IPR027417">
    <property type="entry name" value="P-loop_NTPase"/>
</dbReference>
<dbReference type="SMART" id="SM00487">
    <property type="entry name" value="DEXDc"/>
    <property type="match status" value="1"/>
</dbReference>
<dbReference type="Pfam" id="PF00271">
    <property type="entry name" value="Helicase_C"/>
    <property type="match status" value="1"/>
</dbReference>
<accession>A0A7S4AXN6</accession>
<gene>
    <name evidence="9" type="ORF">PAUS00366_LOCUS22422</name>
</gene>
<comment type="catalytic activity">
    <reaction evidence="5">
        <text>ATP + H2O = ADP + phosphate + H(+)</text>
        <dbReference type="Rhea" id="RHEA:13065"/>
        <dbReference type="ChEBI" id="CHEBI:15377"/>
        <dbReference type="ChEBI" id="CHEBI:15378"/>
        <dbReference type="ChEBI" id="CHEBI:30616"/>
        <dbReference type="ChEBI" id="CHEBI:43474"/>
        <dbReference type="ChEBI" id="CHEBI:456216"/>
        <dbReference type="EC" id="3.6.4.13"/>
    </reaction>
</comment>
<evidence type="ECO:0000259" key="7">
    <source>
        <dbReference type="PROSITE" id="PS51192"/>
    </source>
</evidence>
<keyword evidence="5" id="KW-0347">Helicase</keyword>
<feature type="region of interest" description="Disordered" evidence="6">
    <location>
        <begin position="142"/>
        <end position="171"/>
    </location>
</feature>
<feature type="domain" description="Helicase C-terminal" evidence="8">
    <location>
        <begin position="471"/>
        <end position="647"/>
    </location>
</feature>
<proteinExistence type="inferred from homology"/>
<keyword evidence="2 5" id="KW-0378">Hydrolase</keyword>
<keyword evidence="3 5" id="KW-0067">ATP-binding</keyword>
<dbReference type="SMART" id="SM00490">
    <property type="entry name" value="HELICc"/>
    <property type="match status" value="1"/>
</dbReference>
<feature type="compositionally biased region" description="Gly residues" evidence="6">
    <location>
        <begin position="732"/>
        <end position="755"/>
    </location>
</feature>
<evidence type="ECO:0000256" key="3">
    <source>
        <dbReference type="ARBA" id="ARBA00022840"/>
    </source>
</evidence>
<keyword evidence="4 5" id="KW-0694">RNA-binding</keyword>
<feature type="compositionally biased region" description="Basic and acidic residues" evidence="6">
    <location>
        <begin position="756"/>
        <end position="778"/>
    </location>
</feature>
<dbReference type="InterPro" id="IPR001650">
    <property type="entry name" value="Helicase_C-like"/>
</dbReference>
<keyword evidence="1 5" id="KW-0547">Nucleotide-binding</keyword>
<organism evidence="9">
    <name type="scientific">Pseudo-nitzschia australis</name>
    <dbReference type="NCBI Taxonomy" id="44445"/>
    <lineage>
        <taxon>Eukaryota</taxon>
        <taxon>Sar</taxon>
        <taxon>Stramenopiles</taxon>
        <taxon>Ochrophyta</taxon>
        <taxon>Bacillariophyta</taxon>
        <taxon>Bacillariophyceae</taxon>
        <taxon>Bacillariophycidae</taxon>
        <taxon>Bacillariales</taxon>
        <taxon>Bacillariaceae</taxon>
        <taxon>Pseudo-nitzschia</taxon>
    </lineage>
</organism>
<comment type="similarity">
    <text evidence="5">Belongs to the DEAD box helicase family.</text>
</comment>
<dbReference type="PROSITE" id="PS51194">
    <property type="entry name" value="HELICASE_CTER"/>
    <property type="match status" value="1"/>
</dbReference>
<dbReference type="InterPro" id="IPR011545">
    <property type="entry name" value="DEAD/DEAH_box_helicase_dom"/>
</dbReference>
<evidence type="ECO:0000259" key="8">
    <source>
        <dbReference type="PROSITE" id="PS51194"/>
    </source>
</evidence>
<sequence length="778" mass="85326">MPMNSKNNKRIRLLSIVTTTALIMTAWVKILRSVPSSSAFSTTTTTRLASVRSFRSSAMQLEMGASPRSKTSPSIEYSKLTKDRIKGLDAATEFSKLAVKMNKKPDELKLVLAQRAAAITTMTAKEEYVDWLLSGAIAAGDEKQNPKKKRKAAAPAAKKTPISADTTTSNVMSSISKRTMRTLAVPSPSTTSEAQTFHTDIRFDDETKIDMHWNSRKAVAELGLTHMTEIQSKTFVAAAAGNDVLGRARTGTGKTVAFLLPAIERLVRDGSIDDPQSIGMLVVSPTRELATQIGEQAKQLLKHHQGTSVQVMFGGTNIKTDINRLSGRKGLPTILVATPGRLLDHLKTTKLKLNGNNLLSFGKHIMSETNVVVLDETDRLLDMGFRRDIERILDYLPSSRTRQTLLFSATMPPELKTIMKQNMKPNYVEVDCVQDGDAATHTNDAVAQSHIVLPSREIDMISSVVETVRYAVETHVNKEDDTSRFTIPPKIVVFFPTARLVQFYAQIFEEINKGVLLTESTGDDKNIKIPSWELHSKKSQGYRNRVSDEFRKATMGVLFTSDVSARGVDYPNVSHVIQFGMPENREQYIHRLGRTGRGGSKGKGWLVLQDWEASFLKELKGVDIPENNDLISKFLEEDIPRDSNSMVVEVQRRVRGGDGVLSKSASAAYAAFLGYYKSQMKRMGMRSPENLVSIANDFALSTGFAEPPQLQKSTVGKMGLKGVAGLNIGSGAFSGGGGGGRGGRGRGGGRGGRNGGRGDRSERGRGRSYSDEDGRRFR</sequence>
<evidence type="ECO:0000256" key="1">
    <source>
        <dbReference type="ARBA" id="ARBA00022741"/>
    </source>
</evidence>
<reference evidence="9" key="1">
    <citation type="submission" date="2021-01" db="EMBL/GenBank/DDBJ databases">
        <authorList>
            <person name="Corre E."/>
            <person name="Pelletier E."/>
            <person name="Niang G."/>
            <person name="Scheremetjew M."/>
            <person name="Finn R."/>
            <person name="Kale V."/>
            <person name="Holt S."/>
            <person name="Cochrane G."/>
            <person name="Meng A."/>
            <person name="Brown T."/>
            <person name="Cohen L."/>
        </authorList>
    </citation>
    <scope>NUCLEOTIDE SEQUENCE</scope>
    <source>
        <strain evidence="9">10249 10 AB</strain>
    </source>
</reference>
<evidence type="ECO:0000256" key="5">
    <source>
        <dbReference type="RuleBase" id="RU365068"/>
    </source>
</evidence>
<dbReference type="GO" id="GO:0005524">
    <property type="term" value="F:ATP binding"/>
    <property type="evidence" value="ECO:0007669"/>
    <property type="project" value="UniProtKB-UniRule"/>
</dbReference>
<evidence type="ECO:0000256" key="2">
    <source>
        <dbReference type="ARBA" id="ARBA00022801"/>
    </source>
</evidence>
<dbReference type="EMBL" id="HBIX01034314">
    <property type="protein sequence ID" value="CAE0729637.1"/>
    <property type="molecule type" value="Transcribed_RNA"/>
</dbReference>
<comment type="function">
    <text evidence="5">RNA helicase.</text>
</comment>
<dbReference type="GO" id="GO:0003724">
    <property type="term" value="F:RNA helicase activity"/>
    <property type="evidence" value="ECO:0007669"/>
    <property type="project" value="UniProtKB-EC"/>
</dbReference>